<sequence length="598" mass="64506">MTAMIDSLDPAAISGGPSLGDQVLHEAIMAAGAVSFGFYGTLFHRAAPSPDAVFDMLGRRYSMSGFSAQRKAAQAEALDRARKAGRREITLAGIYDCLALEPTLAASIKAAEVALELDLLCPDPVAIAALRQVQASGCRVLIVADSYMGRAFVRDALGRHGLDSVALFISSDCNLTARDGDLFDLAIDYLQLPRERVLHVGCDLQGDVAQARAKGLAVAHYQGCGQGNGRGSDMSVGPVTPMSAALPAGTLPPRDLGYRVAGPAAVGFLNWIERQAKLDDIRHLLFCSRGGYLLERLVQESPGLWSLPPCSFLPGSRIAFDLAAMDDLNFADYLPFLISGSDGLAPFEVLERIGVPAPAPEVMKKYELGDEIRLSPAAHPRLRGFLFEYRFEILKICRRNRRALFTFMRNLRLAPETPVALVDLGWDGATQEAFETALSGMVDLSVHGYSFGLTDGEDSRRRRRARRMAALFTDTDVAPAILRRLHANRASVGLLFDARSQIAIGLEATGDGVRGVEDVRWHADAATGAAISAMVDGAMAFVQDYAAGLAAGAVRPPALEMAWPLVQLLDRPASFAEDLRAQADFDPWTASRHLRQAR</sequence>
<dbReference type="Proteomes" id="UP000318050">
    <property type="component" value="Unassembled WGS sequence"/>
</dbReference>
<dbReference type="SUPFAM" id="SSF56784">
    <property type="entry name" value="HAD-like"/>
    <property type="match status" value="1"/>
</dbReference>
<evidence type="ECO:0000313" key="2">
    <source>
        <dbReference type="Proteomes" id="UP000318050"/>
    </source>
</evidence>
<organism evidence="1 2">
    <name type="scientific">Nitrospirillum amazonense</name>
    <dbReference type="NCBI Taxonomy" id="28077"/>
    <lineage>
        <taxon>Bacteria</taxon>
        <taxon>Pseudomonadati</taxon>
        <taxon>Pseudomonadota</taxon>
        <taxon>Alphaproteobacteria</taxon>
        <taxon>Rhodospirillales</taxon>
        <taxon>Azospirillaceae</taxon>
        <taxon>Nitrospirillum</taxon>
    </lineage>
</organism>
<evidence type="ECO:0008006" key="3">
    <source>
        <dbReference type="Google" id="ProtNLM"/>
    </source>
</evidence>
<comment type="caution">
    <text evidence="1">The sequence shown here is derived from an EMBL/GenBank/DDBJ whole genome shotgun (WGS) entry which is preliminary data.</text>
</comment>
<dbReference type="Gene3D" id="3.40.50.1000">
    <property type="entry name" value="HAD superfamily/HAD-like"/>
    <property type="match status" value="1"/>
</dbReference>
<evidence type="ECO:0000313" key="1">
    <source>
        <dbReference type="EMBL" id="TWB51417.1"/>
    </source>
</evidence>
<dbReference type="InterPro" id="IPR036412">
    <property type="entry name" value="HAD-like_sf"/>
</dbReference>
<accession>A0A560HXN5</accession>
<gene>
    <name evidence="1" type="ORF">FBZ92_12010</name>
</gene>
<protein>
    <recommendedName>
        <fullName evidence="3">Haloacid dehalogenase-like hydrolase</fullName>
    </recommendedName>
</protein>
<reference evidence="1 2" key="1">
    <citation type="submission" date="2019-06" db="EMBL/GenBank/DDBJ databases">
        <title>Genomic Encyclopedia of Type Strains, Phase IV (KMG-V): Genome sequencing to study the core and pangenomes of soil and plant-associated prokaryotes.</title>
        <authorList>
            <person name="Whitman W."/>
        </authorList>
    </citation>
    <scope>NUCLEOTIDE SEQUENCE [LARGE SCALE GENOMIC DNA]</scope>
    <source>
        <strain evidence="1 2">BR 11140</strain>
    </source>
</reference>
<proteinExistence type="predicted"/>
<dbReference type="EMBL" id="VITT01000020">
    <property type="protein sequence ID" value="TWB51417.1"/>
    <property type="molecule type" value="Genomic_DNA"/>
</dbReference>
<dbReference type="AlphaFoldDB" id="A0A560HXN5"/>
<name>A0A560HXN5_9PROT</name>
<dbReference type="InterPro" id="IPR023214">
    <property type="entry name" value="HAD_sf"/>
</dbReference>